<dbReference type="InterPro" id="IPR050131">
    <property type="entry name" value="Peptidase_S8_subtilisin-like"/>
</dbReference>
<feature type="compositionally biased region" description="Basic and acidic residues" evidence="9">
    <location>
        <begin position="336"/>
        <end position="354"/>
    </location>
</feature>
<dbReference type="VEuPathDB" id="PlasmoDB:PKNH_0935100"/>
<feature type="compositionally biased region" description="Basic and acidic residues" evidence="9">
    <location>
        <begin position="737"/>
        <end position="747"/>
    </location>
</feature>
<feature type="active site" description="Charge relay system" evidence="7">
    <location>
        <position position="1064"/>
    </location>
</feature>
<dbReference type="KEGG" id="pkn:PKNH_0935100"/>
<dbReference type="InterPro" id="IPR034204">
    <property type="entry name" value="PfSUB1-like_cat_dom"/>
</dbReference>
<evidence type="ECO:0000256" key="5">
    <source>
        <dbReference type="ARBA" id="ARBA00023529"/>
    </source>
</evidence>
<keyword evidence="3 7" id="KW-0378">Hydrolase</keyword>
<protein>
    <recommendedName>
        <fullName evidence="6">subtilisin</fullName>
        <ecNumber evidence="6">3.4.21.62</ecNumber>
    </recommendedName>
</protein>
<feature type="compositionally biased region" description="Basic and acidic residues" evidence="9">
    <location>
        <begin position="203"/>
        <end position="220"/>
    </location>
</feature>
<dbReference type="PhylomeDB" id="B3L5H8"/>
<evidence type="ECO:0000313" key="15">
    <source>
        <dbReference type="Proteomes" id="UP000031513"/>
    </source>
</evidence>
<feature type="domain" description="Peptidase S8/S53" evidence="12">
    <location>
        <begin position="850"/>
        <end position="1106"/>
    </location>
</feature>
<evidence type="ECO:0000256" key="10">
    <source>
        <dbReference type="SAM" id="Phobius"/>
    </source>
</evidence>
<evidence type="ECO:0000256" key="1">
    <source>
        <dbReference type="ARBA" id="ARBA00011073"/>
    </source>
</evidence>
<reference evidence="14 15" key="1">
    <citation type="journal article" date="2008" name="Nature">
        <title>The genome of Plasmodium knowlesi strain H, a zoonotic malaria parasite with host range from monkey to man.</title>
        <authorList>
            <person name="Pain A."/>
            <person name="Boehme U."/>
            <person name="Berry A.E."/>
            <person name="Mungall K."/>
            <person name="Finn R."/>
            <person name="Jackson A.P."/>
            <person name="Mourier T."/>
            <person name="Mistry J."/>
            <person name="Pasini E.M."/>
            <person name="Aslett M."/>
            <person name="Balasubrammaniam S."/>
            <person name="Borgwardt K."/>
            <person name="Brooks K."/>
            <person name="Carret C."/>
            <person name="Carver T.J."/>
            <person name="Cherevach I."/>
            <person name="Chillingworth T."/>
            <person name="Clarke T.G."/>
            <person name="Galinski M.R."/>
            <person name="Hall N."/>
            <person name="Harper D."/>
            <person name="Harris D."/>
            <person name="Hauser H."/>
            <person name="Ivens A."/>
            <person name="Janssen C.S."/>
            <person name="Keane T."/>
            <person name="Larke N."/>
            <person name="Lapp S."/>
            <person name="Marti M."/>
            <person name="Moule S."/>
            <person name="Meyer I.M."/>
            <person name="Ormond D."/>
            <person name="Peters N."/>
            <person name="Sanders M."/>
            <person name="Sanders S."/>
            <person name="Sergeant T.J."/>
            <person name="Simmonds M."/>
            <person name="Smith F."/>
            <person name="Squares R."/>
            <person name="Thurston S."/>
            <person name="Tivey A.R."/>
            <person name="Walker D."/>
            <person name="White B."/>
            <person name="Zuiderwijk E."/>
            <person name="Churcher C."/>
            <person name="Quail M.A."/>
            <person name="Cowman A.F."/>
            <person name="Turner C.M.R."/>
            <person name="Rajandream M.A."/>
            <person name="Kocken C.H.M."/>
            <person name="Thomas A.W."/>
            <person name="Newbold C.I."/>
            <person name="Barrell B.G."/>
            <person name="Berriman M."/>
        </authorList>
    </citation>
    <scope>NUCLEOTIDE SEQUENCE [LARGE SCALE GENOMIC DNA]</scope>
    <source>
        <strain evidence="14 15">H</strain>
    </source>
</reference>
<keyword evidence="4 7" id="KW-0720">Serine protease</keyword>
<dbReference type="Gene3D" id="3.30.70.2370">
    <property type="match status" value="1"/>
</dbReference>
<evidence type="ECO:0000256" key="7">
    <source>
        <dbReference type="PROSITE-ProRule" id="PRU01240"/>
    </source>
</evidence>
<dbReference type="Pfam" id="PF00082">
    <property type="entry name" value="Peptidase_S8"/>
    <property type="match status" value="1"/>
</dbReference>
<keyword evidence="11" id="KW-0732">Signal</keyword>
<dbReference type="InterPro" id="IPR023828">
    <property type="entry name" value="Peptidase_S8_Ser-AS"/>
</dbReference>
<dbReference type="InterPro" id="IPR000209">
    <property type="entry name" value="Peptidase_S8/S53_dom"/>
</dbReference>
<dbReference type="RefSeq" id="XP_002259376.1">
    <property type="nucleotide sequence ID" value="XM_002259340.1"/>
</dbReference>
<dbReference type="EC" id="3.4.21.62" evidence="6"/>
<dbReference type="GeneID" id="7320840"/>
<dbReference type="PANTHER" id="PTHR43806">
    <property type="entry name" value="PEPTIDASE S8"/>
    <property type="match status" value="1"/>
</dbReference>
<dbReference type="PROSITE" id="PS00137">
    <property type="entry name" value="SUBTILASE_HIS"/>
    <property type="match status" value="1"/>
</dbReference>
<dbReference type="Proteomes" id="UP000031513">
    <property type="component" value="Chromosome 9"/>
</dbReference>
<keyword evidence="10" id="KW-0812">Transmembrane</keyword>
<feature type="chain" id="PRO_5030165604" description="subtilisin" evidence="11">
    <location>
        <begin position="19"/>
        <end position="1341"/>
    </location>
</feature>
<dbReference type="InterPro" id="IPR023827">
    <property type="entry name" value="Peptidase_S8_Asp-AS"/>
</dbReference>
<dbReference type="PROSITE" id="PS00138">
    <property type="entry name" value="SUBTILASE_SER"/>
    <property type="match status" value="1"/>
</dbReference>
<evidence type="ECO:0000259" key="13">
    <source>
        <dbReference type="Pfam" id="PF18513"/>
    </source>
</evidence>
<feature type="active site" description="Charge relay system" evidence="7">
    <location>
        <position position="901"/>
    </location>
</feature>
<feature type="region of interest" description="Disordered" evidence="9">
    <location>
        <begin position="731"/>
        <end position="770"/>
    </location>
</feature>
<dbReference type="InterPro" id="IPR022398">
    <property type="entry name" value="Peptidase_S8_His-AS"/>
</dbReference>
<feature type="compositionally biased region" description="Basic and acidic residues" evidence="9">
    <location>
        <begin position="81"/>
        <end position="90"/>
    </location>
</feature>
<evidence type="ECO:0000256" key="4">
    <source>
        <dbReference type="ARBA" id="ARBA00022825"/>
    </source>
</evidence>
<dbReference type="Gene3D" id="3.40.50.200">
    <property type="entry name" value="Peptidase S8/S53 domain"/>
    <property type="match status" value="1"/>
</dbReference>
<feature type="active site" description="Charge relay system" evidence="7">
    <location>
        <position position="858"/>
    </location>
</feature>
<dbReference type="Pfam" id="PF18513">
    <property type="entry name" value="Pro_sub2"/>
    <property type="match status" value="1"/>
</dbReference>
<keyword evidence="10" id="KW-0472">Membrane</keyword>
<gene>
    <name evidence="14" type="ORF">PKNH_0935100</name>
</gene>
<feature type="compositionally biased region" description="Basic and acidic residues" evidence="9">
    <location>
        <begin position="260"/>
        <end position="280"/>
    </location>
</feature>
<dbReference type="GO" id="GO:0006508">
    <property type="term" value="P:proteolysis"/>
    <property type="evidence" value="ECO:0007669"/>
    <property type="project" value="UniProtKB-KW"/>
</dbReference>
<feature type="signal peptide" evidence="11">
    <location>
        <begin position="1"/>
        <end position="18"/>
    </location>
</feature>
<dbReference type="EMBL" id="AM910991">
    <property type="protein sequence ID" value="CAA9988395.1"/>
    <property type="molecule type" value="Genomic_DNA"/>
</dbReference>
<dbReference type="OrthoDB" id="371436at2759"/>
<dbReference type="STRING" id="5851.B3L5H8"/>
<evidence type="ECO:0000256" key="6">
    <source>
        <dbReference type="ARBA" id="ARBA00023619"/>
    </source>
</evidence>
<keyword evidence="10" id="KW-1133">Transmembrane helix</keyword>
<dbReference type="SUPFAM" id="SSF52743">
    <property type="entry name" value="Subtilisin-like"/>
    <property type="match status" value="1"/>
</dbReference>
<feature type="compositionally biased region" description="Basic residues" evidence="9">
    <location>
        <begin position="91"/>
        <end position="107"/>
    </location>
</feature>
<evidence type="ECO:0000256" key="2">
    <source>
        <dbReference type="ARBA" id="ARBA00022670"/>
    </source>
</evidence>
<feature type="compositionally biased region" description="Basic and acidic residues" evidence="9">
    <location>
        <begin position="289"/>
        <end position="309"/>
    </location>
</feature>
<comment type="catalytic activity">
    <reaction evidence="5">
        <text>Hydrolysis of proteins with broad specificity for peptide bonds, and a preference for a large uncharged residue in P1. Hydrolyzes peptide amides.</text>
        <dbReference type="EC" id="3.4.21.62"/>
    </reaction>
</comment>
<dbReference type="PROSITE" id="PS00136">
    <property type="entry name" value="SUBTILASE_ASP"/>
    <property type="match status" value="1"/>
</dbReference>
<proteinExistence type="inferred from homology"/>
<feature type="region of interest" description="Disordered" evidence="9">
    <location>
        <begin position="81"/>
        <end position="139"/>
    </location>
</feature>
<sequence>MLSLLYVLWLMLMNIFFQYDWHRKKILSELGNYNVKLVKRKSRILSDSKTGRINFLDEIKESYRPLFDVYELSAKFEKLRNTKEKEEEKRGRQKQKQKKKKKKKKKNDHIEEEEQDKKTPSLNLIQLSSTQSDETEHIKKRISKPFPIALAHRRKPISIKKHAADSIHMLNDGKSDKEGDARMNVNNDADVFTKLVNEGNIEDFGKLGEDEQGETKERNLKSQSFQGDDTEEVNSVVKEGRHSNERKREDKNDDEDDQDVEGKADQETIQKTDQRAEQEANQRAVQETNQREEQEANQREEQEANQREEQEADEESNQRAEQEANQREEQEADEESNQRAEQEADEESNQRAEQEADEEADQEAEYELKEGENVAQQDIIVQEFDHYKIVTNSHDILNDIYVDASDISKLSIGSINIAYSEQNKTSFTHQRHIVLNNRGNKKYRVVLMTKNPKFTELEDEESENAATNTFIEKEKVERKKTSDGHGEEDNDRTNLYGGKGTLDFSKAYRNNRKGSGRQVGNPNVEMYSAGDTSGGGIRGTINRLFSFLSFKGNPDESASGTDPSKDSGGRSGDNEDQKGNANEGGNRHGSIPQDDRTHDLNEILSVDKLVDQYLLNLKNNTPDKQELILVLRGDLDLHSPYMKLVIKRSNAKFEQHIKRNFEQIDKIVYDISSPINFLCFFVPTIFDMNNFHLLKEALMVLHKELERYMENWSFSNTYVTLDAPQIQGDGSGASADWRNDSQKKDAPVEGGAGSQADHHGNDHAEGSQYRKGRKFIKKKKKLYNGKYSFLRKIWSFDTISAFAAKMKKKNTDIENEILNFLPKELREYSTWNLSVIRVFNAWFLAGYGNKNVKVCIIDSGIDKNHVDLMKNVYIPEYSEQYEMTEDFYDFMVKNPTDSSGHGTHVTGIVGGVANGLGMVGVAPDVTLISLRFIDGVKYGGSFHAIKAINVCILNKTPIINASWGSNKYDANIYLAVQRLKYTFNGKGTVLVTAAGNENKNNDEHPLYPSNFKLPHVYSVASISKNFEISPFSNYGVKSVHIMAPGHHIYSTTPNNSYKINTGTSMAAPHVCGVNALIYSVCYNQGFIPSAEEVLDILTRTAIKIISRRRRTINDSLVNAEAAVLTTLLGGLWMQMDCHFVKFNLESGKKKHIPVVFSAYKKGIYETDIVIAVISTEENSNVYGEILIPIRIVTDPKVDNFKESPRTGKKMIIDENEASHDEVLSYICENALYNLYEMDSNFLVTSLVLFFVAFILMVVGTIIFIKRKRHSKYCDDEDHYHNILRSSVLEQHHILGNTTNQQLEVAKRNHAEKMRHSVRFSLLMGKQNACLFKERASQRLNF</sequence>
<organism evidence="14 15">
    <name type="scientific">Plasmodium knowlesi (strain H)</name>
    <dbReference type="NCBI Taxonomy" id="5851"/>
    <lineage>
        <taxon>Eukaryota</taxon>
        <taxon>Sar</taxon>
        <taxon>Alveolata</taxon>
        <taxon>Apicomplexa</taxon>
        <taxon>Aconoidasida</taxon>
        <taxon>Haemosporida</taxon>
        <taxon>Plasmodiidae</taxon>
        <taxon>Plasmodium</taxon>
        <taxon>Plasmodium (Plasmodium)</taxon>
    </lineage>
</organism>
<evidence type="ECO:0000256" key="8">
    <source>
        <dbReference type="RuleBase" id="RU003355"/>
    </source>
</evidence>
<keyword evidence="15" id="KW-1185">Reference proteome</keyword>
<feature type="region of interest" description="Disordered" evidence="9">
    <location>
        <begin position="552"/>
        <end position="596"/>
    </location>
</feature>
<evidence type="ECO:0000256" key="3">
    <source>
        <dbReference type="ARBA" id="ARBA00022801"/>
    </source>
</evidence>
<feature type="compositionally biased region" description="Acidic residues" evidence="9">
    <location>
        <begin position="355"/>
        <end position="365"/>
    </location>
</feature>
<evidence type="ECO:0000256" key="11">
    <source>
        <dbReference type="SAM" id="SignalP"/>
    </source>
</evidence>
<dbReference type="InterPro" id="IPR015500">
    <property type="entry name" value="Peptidase_S8_subtilisin-rel"/>
</dbReference>
<feature type="compositionally biased region" description="Basic and acidic residues" evidence="9">
    <location>
        <begin position="756"/>
        <end position="765"/>
    </location>
</feature>
<evidence type="ECO:0000313" key="14">
    <source>
        <dbReference type="EMBL" id="CAA9988395.1"/>
    </source>
</evidence>
<dbReference type="PROSITE" id="PS51892">
    <property type="entry name" value="SUBTILASE"/>
    <property type="match status" value="1"/>
</dbReference>
<dbReference type="OMA" id="EYSTWNL"/>
<dbReference type="InterPro" id="IPR040935">
    <property type="entry name" value="Pro_sub2"/>
</dbReference>
<dbReference type="FunCoup" id="B3L5H8">
    <property type="interactions" value="674"/>
</dbReference>
<feature type="transmembrane region" description="Helical" evidence="10">
    <location>
        <begin position="1241"/>
        <end position="1264"/>
    </location>
</feature>
<dbReference type="CDD" id="cd07473">
    <property type="entry name" value="Peptidases_S8_Subtilisin_like"/>
    <property type="match status" value="1"/>
</dbReference>
<comment type="similarity">
    <text evidence="1 7 8">Belongs to the peptidase S8 family.</text>
</comment>
<evidence type="ECO:0000259" key="12">
    <source>
        <dbReference type="Pfam" id="PF00082"/>
    </source>
</evidence>
<feature type="compositionally biased region" description="Basic and acidic residues" evidence="9">
    <location>
        <begin position="563"/>
        <end position="578"/>
    </location>
</feature>
<dbReference type="PANTHER" id="PTHR43806:SF11">
    <property type="entry name" value="CEREVISIN-RELATED"/>
    <property type="match status" value="1"/>
</dbReference>
<feature type="compositionally biased region" description="Basic and acidic residues" evidence="9">
    <location>
        <begin position="316"/>
        <end position="329"/>
    </location>
</feature>
<feature type="region of interest" description="Disordered" evidence="9">
    <location>
        <begin position="472"/>
        <end position="535"/>
    </location>
</feature>
<feature type="region of interest" description="Disordered" evidence="9">
    <location>
        <begin position="202"/>
        <end position="371"/>
    </location>
</feature>
<feature type="compositionally biased region" description="Basic and acidic residues" evidence="9">
    <location>
        <begin position="238"/>
        <end position="251"/>
    </location>
</feature>
<dbReference type="HOGENOM" id="CLU_005094_0_0_1"/>
<dbReference type="InParanoid" id="B3L5H8"/>
<keyword evidence="2 7" id="KW-0645">Protease</keyword>
<dbReference type="GO" id="GO:0004252">
    <property type="term" value="F:serine-type endopeptidase activity"/>
    <property type="evidence" value="ECO:0007669"/>
    <property type="project" value="UniProtKB-UniRule"/>
</dbReference>
<accession>B3L5H8</accession>
<dbReference type="PRINTS" id="PR00723">
    <property type="entry name" value="SUBTILISIN"/>
</dbReference>
<feature type="domain" description="Subtilisin-like protease 2 prodomain" evidence="13">
    <location>
        <begin position="623"/>
        <end position="710"/>
    </location>
</feature>
<name>B3L5H8_PLAKH</name>
<feature type="compositionally biased region" description="Polar residues" evidence="9">
    <location>
        <begin position="120"/>
        <end position="132"/>
    </location>
</feature>
<evidence type="ECO:0000256" key="9">
    <source>
        <dbReference type="SAM" id="MobiDB-lite"/>
    </source>
</evidence>
<feature type="compositionally biased region" description="Basic and acidic residues" evidence="9">
    <location>
        <begin position="472"/>
        <end position="487"/>
    </location>
</feature>
<dbReference type="InterPro" id="IPR036852">
    <property type="entry name" value="Peptidase_S8/S53_dom_sf"/>
</dbReference>